<name>A0A6A4PED3_LUPAL</name>
<keyword evidence="5" id="KW-0134">Cell wall</keyword>
<evidence type="ECO:0000256" key="4">
    <source>
        <dbReference type="ARBA" id="ARBA00013229"/>
    </source>
</evidence>
<evidence type="ECO:0000256" key="2">
    <source>
        <dbReference type="ARBA" id="ARBA00005184"/>
    </source>
</evidence>
<dbReference type="EC" id="3.1.1.11" evidence="4"/>
<dbReference type="PANTHER" id="PTHR31321:SF134">
    <property type="entry name" value="PECTINESTERASE"/>
    <property type="match status" value="1"/>
</dbReference>
<dbReference type="AlphaFoldDB" id="A0A6A4PED3"/>
<dbReference type="InterPro" id="IPR012334">
    <property type="entry name" value="Pectin_lyas_fold"/>
</dbReference>
<feature type="domain" description="Pectinesterase catalytic" evidence="9">
    <location>
        <begin position="39"/>
        <end position="123"/>
    </location>
</feature>
<evidence type="ECO:0000256" key="8">
    <source>
        <dbReference type="SAM" id="SignalP"/>
    </source>
</evidence>
<evidence type="ECO:0000313" key="10">
    <source>
        <dbReference type="EMBL" id="KAE9598507.1"/>
    </source>
</evidence>
<keyword evidence="5" id="KW-0964">Secreted</keyword>
<dbReference type="GO" id="GO:0042545">
    <property type="term" value="P:cell wall modification"/>
    <property type="evidence" value="ECO:0007669"/>
    <property type="project" value="InterPro"/>
</dbReference>
<sequence>MENMHKSKIFIPFTFLILIFRFSNALVCSTPPKVINVNHSGEGGSFKTIESAIDSIPKPNTQWTHIRISAGTYTENVTISKNRPCIFLEGAGSSSTIVQAGYPESPTLLSLADDIIAKDITFTVRVLYTDLLFTIHI</sequence>
<keyword evidence="8" id="KW-0732">Signal</keyword>
<dbReference type="UniPathway" id="UPA00545">
    <property type="reaction ID" value="UER00823"/>
</dbReference>
<evidence type="ECO:0000313" key="11">
    <source>
        <dbReference type="Proteomes" id="UP000447434"/>
    </source>
</evidence>
<dbReference type="Gene3D" id="2.160.20.10">
    <property type="entry name" value="Single-stranded right-handed beta-helix, Pectin lyase-like"/>
    <property type="match status" value="1"/>
</dbReference>
<proteinExistence type="inferred from homology"/>
<dbReference type="Proteomes" id="UP000447434">
    <property type="component" value="Chromosome 15"/>
</dbReference>
<dbReference type="InterPro" id="IPR000070">
    <property type="entry name" value="Pectinesterase_cat"/>
</dbReference>
<evidence type="ECO:0000256" key="3">
    <source>
        <dbReference type="ARBA" id="ARBA00008891"/>
    </source>
</evidence>
<dbReference type="GO" id="GO:0045490">
    <property type="term" value="P:pectin catabolic process"/>
    <property type="evidence" value="ECO:0007669"/>
    <property type="project" value="UniProtKB-UniPathway"/>
</dbReference>
<dbReference type="OrthoDB" id="2019149at2759"/>
<keyword evidence="6" id="KW-0378">Hydrolase</keyword>
<dbReference type="Pfam" id="PF01095">
    <property type="entry name" value="Pectinesterase"/>
    <property type="match status" value="1"/>
</dbReference>
<reference evidence="11" key="1">
    <citation type="journal article" date="2020" name="Nat. Commun.">
        <title>Genome sequence of the cluster root forming white lupin.</title>
        <authorList>
            <person name="Hufnagel B."/>
            <person name="Marques A."/>
            <person name="Soriano A."/>
            <person name="Marques L."/>
            <person name="Divol F."/>
            <person name="Doumas P."/>
            <person name="Sallet E."/>
            <person name="Mancinotti D."/>
            <person name="Carrere S."/>
            <person name="Marande W."/>
            <person name="Arribat S."/>
            <person name="Keller J."/>
            <person name="Huneau C."/>
            <person name="Blein T."/>
            <person name="Aime D."/>
            <person name="Laguerre M."/>
            <person name="Taylor J."/>
            <person name="Schubert V."/>
            <person name="Nelson M."/>
            <person name="Geu-Flores F."/>
            <person name="Crespi M."/>
            <person name="Gallardo-Guerrero K."/>
            <person name="Delaux P.-M."/>
            <person name="Salse J."/>
            <person name="Berges H."/>
            <person name="Guyot R."/>
            <person name="Gouzy J."/>
            <person name="Peret B."/>
        </authorList>
    </citation>
    <scope>NUCLEOTIDE SEQUENCE [LARGE SCALE GENOMIC DNA]</scope>
    <source>
        <strain evidence="11">cv. Amiga</strain>
    </source>
</reference>
<evidence type="ECO:0000256" key="1">
    <source>
        <dbReference type="ARBA" id="ARBA00004191"/>
    </source>
</evidence>
<dbReference type="EMBL" id="WOCE01000015">
    <property type="protein sequence ID" value="KAE9598507.1"/>
    <property type="molecule type" value="Genomic_DNA"/>
</dbReference>
<feature type="chain" id="PRO_5025642396" description="pectinesterase" evidence="8">
    <location>
        <begin position="26"/>
        <end position="137"/>
    </location>
</feature>
<dbReference type="SUPFAM" id="SSF51126">
    <property type="entry name" value="Pectin lyase-like"/>
    <property type="match status" value="1"/>
</dbReference>
<feature type="signal peptide" evidence="8">
    <location>
        <begin position="1"/>
        <end position="25"/>
    </location>
</feature>
<evidence type="ECO:0000256" key="7">
    <source>
        <dbReference type="ARBA" id="ARBA00023085"/>
    </source>
</evidence>
<dbReference type="InterPro" id="IPR011050">
    <property type="entry name" value="Pectin_lyase_fold/virulence"/>
</dbReference>
<keyword evidence="7" id="KW-0063">Aspartyl esterase</keyword>
<organism evidence="10 11">
    <name type="scientific">Lupinus albus</name>
    <name type="common">White lupine</name>
    <name type="synonym">Lupinus termis</name>
    <dbReference type="NCBI Taxonomy" id="3870"/>
    <lineage>
        <taxon>Eukaryota</taxon>
        <taxon>Viridiplantae</taxon>
        <taxon>Streptophyta</taxon>
        <taxon>Embryophyta</taxon>
        <taxon>Tracheophyta</taxon>
        <taxon>Spermatophyta</taxon>
        <taxon>Magnoliopsida</taxon>
        <taxon>eudicotyledons</taxon>
        <taxon>Gunneridae</taxon>
        <taxon>Pentapetalae</taxon>
        <taxon>rosids</taxon>
        <taxon>fabids</taxon>
        <taxon>Fabales</taxon>
        <taxon>Fabaceae</taxon>
        <taxon>Papilionoideae</taxon>
        <taxon>50 kb inversion clade</taxon>
        <taxon>genistoids sensu lato</taxon>
        <taxon>core genistoids</taxon>
        <taxon>Genisteae</taxon>
        <taxon>Lupinus</taxon>
    </lineage>
</organism>
<comment type="pathway">
    <text evidence="2">Glycan metabolism; pectin degradation; 2-dehydro-3-deoxy-D-gluconate from pectin: step 1/5.</text>
</comment>
<dbReference type="GO" id="GO:0030599">
    <property type="term" value="F:pectinesterase activity"/>
    <property type="evidence" value="ECO:0007669"/>
    <property type="project" value="UniProtKB-EC"/>
</dbReference>
<protein>
    <recommendedName>
        <fullName evidence="4">pectinesterase</fullName>
        <ecNumber evidence="4">3.1.1.11</ecNumber>
    </recommendedName>
</protein>
<comment type="subcellular location">
    <subcellularLocation>
        <location evidence="1">Secreted</location>
        <location evidence="1">Cell wall</location>
    </subcellularLocation>
</comment>
<comment type="similarity">
    <text evidence="3">Belongs to the pectinesterase family.</text>
</comment>
<dbReference type="PANTHER" id="PTHR31321">
    <property type="entry name" value="ACYL-COA THIOESTER HYDROLASE YBHC-RELATED"/>
    <property type="match status" value="1"/>
</dbReference>
<keyword evidence="11" id="KW-1185">Reference proteome</keyword>
<evidence type="ECO:0000256" key="6">
    <source>
        <dbReference type="ARBA" id="ARBA00022801"/>
    </source>
</evidence>
<accession>A0A6A4PED3</accession>
<evidence type="ECO:0000259" key="9">
    <source>
        <dbReference type="Pfam" id="PF01095"/>
    </source>
</evidence>
<evidence type="ECO:0000256" key="5">
    <source>
        <dbReference type="ARBA" id="ARBA00022512"/>
    </source>
</evidence>
<comment type="caution">
    <text evidence="10">The sequence shown here is derived from an EMBL/GenBank/DDBJ whole genome shotgun (WGS) entry which is preliminary data.</text>
</comment>
<gene>
    <name evidence="10" type="ORF">Lalb_Chr15g0081721</name>
</gene>